<dbReference type="Proteomes" id="UP000515158">
    <property type="component" value="Unplaced"/>
</dbReference>
<dbReference type="KEGG" id="tpal:117644810"/>
<dbReference type="GO" id="GO:0071897">
    <property type="term" value="P:DNA biosynthetic process"/>
    <property type="evidence" value="ECO:0007669"/>
    <property type="project" value="UniProtKB-ARBA"/>
</dbReference>
<accession>A0A6P8ZMB9</accession>
<dbReference type="PANTHER" id="PTHR37984:SF5">
    <property type="entry name" value="PROTEIN NYNRIN-LIKE"/>
    <property type="match status" value="1"/>
</dbReference>
<keyword evidence="1" id="KW-1185">Reference proteome</keyword>
<dbReference type="GeneID" id="117644810"/>
<dbReference type="AlphaFoldDB" id="A0A6P8ZMB9"/>
<dbReference type="OrthoDB" id="7960540at2759"/>
<organism evidence="2">
    <name type="scientific">Thrips palmi</name>
    <name type="common">Melon thrips</name>
    <dbReference type="NCBI Taxonomy" id="161013"/>
    <lineage>
        <taxon>Eukaryota</taxon>
        <taxon>Metazoa</taxon>
        <taxon>Ecdysozoa</taxon>
        <taxon>Arthropoda</taxon>
        <taxon>Hexapoda</taxon>
        <taxon>Insecta</taxon>
        <taxon>Pterygota</taxon>
        <taxon>Neoptera</taxon>
        <taxon>Paraneoptera</taxon>
        <taxon>Thysanoptera</taxon>
        <taxon>Terebrantia</taxon>
        <taxon>Thripoidea</taxon>
        <taxon>Thripidae</taxon>
        <taxon>Thrips</taxon>
    </lineage>
</organism>
<dbReference type="InParanoid" id="A0A6P8ZMB9"/>
<sequence length="153" mass="17222">MDRNWLDILVPQWRAMFTGSIHKMLSLPVPSVDQLKQLYPRIFDVHNDVAIQGFKARLVLKPNATPVLAKAYSLAFGLVETVTKLLNELVASGKIIPVRHAEWASPGVVVQNKDKSVLMSKKLSILSSELVTILYQDLMMYLLTWQTVPILPV</sequence>
<dbReference type="PANTHER" id="PTHR37984">
    <property type="entry name" value="PROTEIN CBG26694"/>
    <property type="match status" value="1"/>
</dbReference>
<gene>
    <name evidence="2" type="primary">LOC117644810</name>
</gene>
<name>A0A6P8ZMB9_THRPL</name>
<proteinExistence type="predicted"/>
<evidence type="ECO:0000313" key="2">
    <source>
        <dbReference type="RefSeq" id="XP_034240334.1"/>
    </source>
</evidence>
<protein>
    <submittedName>
        <fullName evidence="2">Uncharacterized protein K02A2.6-like</fullName>
    </submittedName>
</protein>
<dbReference type="RefSeq" id="XP_034240334.1">
    <property type="nucleotide sequence ID" value="XM_034384443.1"/>
</dbReference>
<dbReference type="Gene3D" id="3.10.10.10">
    <property type="entry name" value="HIV Type 1 Reverse Transcriptase, subunit A, domain 1"/>
    <property type="match status" value="1"/>
</dbReference>
<dbReference type="SUPFAM" id="SSF56672">
    <property type="entry name" value="DNA/RNA polymerases"/>
    <property type="match status" value="1"/>
</dbReference>
<dbReference type="InterPro" id="IPR043502">
    <property type="entry name" value="DNA/RNA_pol_sf"/>
</dbReference>
<dbReference type="InterPro" id="IPR050951">
    <property type="entry name" value="Retrovirus_Pol_polyprotein"/>
</dbReference>
<evidence type="ECO:0000313" key="1">
    <source>
        <dbReference type="Proteomes" id="UP000515158"/>
    </source>
</evidence>
<reference evidence="2" key="1">
    <citation type="submission" date="2025-08" db="UniProtKB">
        <authorList>
            <consortium name="RefSeq"/>
        </authorList>
    </citation>
    <scope>IDENTIFICATION</scope>
    <source>
        <tissue evidence="2">Total insect</tissue>
    </source>
</reference>